<dbReference type="EMBL" id="BSBI01000001">
    <property type="protein sequence ID" value="GLF92853.1"/>
    <property type="molecule type" value="Genomic_DNA"/>
</dbReference>
<evidence type="ECO:0000313" key="3">
    <source>
        <dbReference type="Proteomes" id="UP001291653"/>
    </source>
</evidence>
<dbReference type="Proteomes" id="UP001291653">
    <property type="component" value="Unassembled WGS sequence"/>
</dbReference>
<evidence type="ECO:0000313" key="2">
    <source>
        <dbReference type="EMBL" id="GLF92853.1"/>
    </source>
</evidence>
<feature type="signal peptide" evidence="1">
    <location>
        <begin position="1"/>
        <end position="29"/>
    </location>
</feature>
<sequence>MFQRPRTAALVAAATSTVLLLGTIGTAHAAGDGLRSSRVGTGSQLLAIGYEHVEYGGAALQFFGESCTASSSPQNFNELPSGWNDQISSMRIGGLCGIYAFENTQRTGARVLLNGYVPSMPSGWNDRVSSLQIRYAWWWPSAAIRG</sequence>
<proteinExistence type="predicted"/>
<keyword evidence="1" id="KW-0732">Signal</keyword>
<feature type="chain" id="PRO_5045316035" evidence="1">
    <location>
        <begin position="30"/>
        <end position="146"/>
    </location>
</feature>
<evidence type="ECO:0000256" key="1">
    <source>
        <dbReference type="SAM" id="SignalP"/>
    </source>
</evidence>
<accession>A0ABQ5NR44</accession>
<gene>
    <name evidence="2" type="ORF">SYYSPA8_01170</name>
</gene>
<keyword evidence="3" id="KW-1185">Reference proteome</keyword>
<comment type="caution">
    <text evidence="2">The sequence shown here is derived from an EMBL/GenBank/DDBJ whole genome shotgun (WGS) entry which is preliminary data.</text>
</comment>
<dbReference type="InterPro" id="IPR011024">
    <property type="entry name" value="G_crystallin-like"/>
</dbReference>
<dbReference type="RefSeq" id="WP_323444974.1">
    <property type="nucleotide sequence ID" value="NZ_BSBI01000001.1"/>
</dbReference>
<protein>
    <submittedName>
        <fullName evidence="2">Beta and gamma crystallin</fullName>
    </submittedName>
</protein>
<dbReference type="SUPFAM" id="SSF49695">
    <property type="entry name" value="gamma-Crystallin-like"/>
    <property type="match status" value="1"/>
</dbReference>
<dbReference type="Gene3D" id="2.60.20.10">
    <property type="entry name" value="Crystallins"/>
    <property type="match status" value="1"/>
</dbReference>
<reference evidence="2 3" key="1">
    <citation type="submission" date="2022-10" db="EMBL/GenBank/DDBJ databases">
        <title>Draft genome sequence of Streptomyces sp. YSPA8.</title>
        <authorList>
            <person name="Moriuchi R."/>
            <person name="Dohra H."/>
            <person name="Yamamura H."/>
            <person name="Kodani S."/>
        </authorList>
    </citation>
    <scope>NUCLEOTIDE SEQUENCE [LARGE SCALE GENOMIC DNA]</scope>
    <source>
        <strain evidence="2 3">YSPA8</strain>
    </source>
</reference>
<name>A0ABQ5NR44_9ACTN</name>
<organism evidence="2 3">
    <name type="scientific">Streptomyces yaizuensis</name>
    <dbReference type="NCBI Taxonomy" id="2989713"/>
    <lineage>
        <taxon>Bacteria</taxon>
        <taxon>Bacillati</taxon>
        <taxon>Actinomycetota</taxon>
        <taxon>Actinomycetes</taxon>
        <taxon>Kitasatosporales</taxon>
        <taxon>Streptomycetaceae</taxon>
        <taxon>Streptomyces</taxon>
    </lineage>
</organism>